<name>X0SL28_9ZZZZ</name>
<dbReference type="EMBL" id="BARS01000732">
    <property type="protein sequence ID" value="GAF81793.1"/>
    <property type="molecule type" value="Genomic_DNA"/>
</dbReference>
<reference evidence="2" key="1">
    <citation type="journal article" date="2014" name="Front. Microbiol.">
        <title>High frequency of phylogenetically diverse reductive dehalogenase-homologous genes in deep subseafloor sedimentary metagenomes.</title>
        <authorList>
            <person name="Kawai M."/>
            <person name="Futagami T."/>
            <person name="Toyoda A."/>
            <person name="Takaki Y."/>
            <person name="Nishi S."/>
            <person name="Hori S."/>
            <person name="Arai W."/>
            <person name="Tsubouchi T."/>
            <person name="Morono Y."/>
            <person name="Uchiyama I."/>
            <person name="Ito T."/>
            <person name="Fujiyama A."/>
            <person name="Inagaki F."/>
            <person name="Takami H."/>
        </authorList>
    </citation>
    <scope>NUCLEOTIDE SEQUENCE</scope>
    <source>
        <strain evidence="2">Expedition CK06-06</strain>
    </source>
</reference>
<dbReference type="PANTHER" id="PTHR43155:SF2">
    <property type="entry name" value="CYCLIC DI-GMP PHOSPHODIESTERASE PA4108"/>
    <property type="match status" value="1"/>
</dbReference>
<dbReference type="PROSITE" id="PS51832">
    <property type="entry name" value="HD_GYP"/>
    <property type="match status" value="1"/>
</dbReference>
<feature type="domain" description="HD-GYP" evidence="1">
    <location>
        <begin position="1"/>
        <end position="80"/>
    </location>
</feature>
<dbReference type="InterPro" id="IPR003607">
    <property type="entry name" value="HD/PDEase_dom"/>
</dbReference>
<dbReference type="AlphaFoldDB" id="X0SL28"/>
<comment type="caution">
    <text evidence="2">The sequence shown here is derived from an EMBL/GenBank/DDBJ whole genome shotgun (WGS) entry which is preliminary data.</text>
</comment>
<organism evidence="2">
    <name type="scientific">marine sediment metagenome</name>
    <dbReference type="NCBI Taxonomy" id="412755"/>
    <lineage>
        <taxon>unclassified sequences</taxon>
        <taxon>metagenomes</taxon>
        <taxon>ecological metagenomes</taxon>
    </lineage>
</organism>
<feature type="non-terminal residue" evidence="2">
    <location>
        <position position="1"/>
    </location>
</feature>
<dbReference type="PANTHER" id="PTHR43155">
    <property type="entry name" value="CYCLIC DI-GMP PHOSPHODIESTERASE PA4108-RELATED"/>
    <property type="match status" value="1"/>
</dbReference>
<protein>
    <recommendedName>
        <fullName evidence="1">HD-GYP domain-containing protein</fullName>
    </recommendedName>
</protein>
<dbReference type="InterPro" id="IPR037522">
    <property type="entry name" value="HD_GYP_dom"/>
</dbReference>
<accession>X0SL28</accession>
<dbReference type="CDD" id="cd00077">
    <property type="entry name" value="HDc"/>
    <property type="match status" value="1"/>
</dbReference>
<evidence type="ECO:0000313" key="2">
    <source>
        <dbReference type="EMBL" id="GAF81793.1"/>
    </source>
</evidence>
<dbReference type="Pfam" id="PF13487">
    <property type="entry name" value="HD_5"/>
    <property type="match status" value="1"/>
</dbReference>
<proteinExistence type="predicted"/>
<dbReference type="Gene3D" id="1.10.3210.10">
    <property type="entry name" value="Hypothetical protein af1432"/>
    <property type="match status" value="1"/>
</dbReference>
<sequence>SGYPDGKRGDEISDYAKIVAIAEVYEAITHPRPYRREKIIPYQAVKTIVQEEKNSFAPEIIKVFLNSVSPYPPGSFVLLNSGAIGRVMSVNKSLPLRPVVEIFFDSAGKPPEQPMRIDLAKAPVVNIDKALDEDDL</sequence>
<gene>
    <name evidence="2" type="ORF">S01H1_01645</name>
</gene>
<evidence type="ECO:0000259" key="1">
    <source>
        <dbReference type="PROSITE" id="PS51832"/>
    </source>
</evidence>